<evidence type="ECO:0000256" key="1">
    <source>
        <dbReference type="SAM" id="MobiDB-lite"/>
    </source>
</evidence>
<name>A0A699V9U5_TANCI</name>
<protein>
    <submittedName>
        <fullName evidence="2">Uncharacterized protein</fullName>
    </submittedName>
</protein>
<dbReference type="AlphaFoldDB" id="A0A699V9U5"/>
<feature type="region of interest" description="Disordered" evidence="1">
    <location>
        <begin position="1"/>
        <end position="60"/>
    </location>
</feature>
<feature type="non-terminal residue" evidence="2">
    <location>
        <position position="1"/>
    </location>
</feature>
<evidence type="ECO:0000313" key="2">
    <source>
        <dbReference type="EMBL" id="GFD30096.1"/>
    </source>
</evidence>
<sequence length="120" mass="12877">FVPTGSRNSLASISASRSIPPASRNGSASIHASRSIPTASRNGSASIHAGKHIPAGRITKPTPFLAGRSVPTGWTNFAARLFSRPTNLYFDNVYWPGIYDHMSINEGRWGFNVKFLAGCS</sequence>
<reference evidence="2" key="1">
    <citation type="journal article" date="2019" name="Sci. Rep.">
        <title>Draft genome of Tanacetum cinerariifolium, the natural source of mosquito coil.</title>
        <authorList>
            <person name="Yamashiro T."/>
            <person name="Shiraishi A."/>
            <person name="Satake H."/>
            <person name="Nakayama K."/>
        </authorList>
    </citation>
    <scope>NUCLEOTIDE SEQUENCE</scope>
</reference>
<dbReference type="EMBL" id="BKCJ011400712">
    <property type="protein sequence ID" value="GFD30096.1"/>
    <property type="molecule type" value="Genomic_DNA"/>
</dbReference>
<feature type="compositionally biased region" description="Polar residues" evidence="1">
    <location>
        <begin position="26"/>
        <end position="45"/>
    </location>
</feature>
<comment type="caution">
    <text evidence="2">The sequence shown here is derived from an EMBL/GenBank/DDBJ whole genome shotgun (WGS) entry which is preliminary data.</text>
</comment>
<gene>
    <name evidence="2" type="ORF">Tci_902065</name>
</gene>
<feature type="compositionally biased region" description="Low complexity" evidence="1">
    <location>
        <begin position="1"/>
        <end position="25"/>
    </location>
</feature>
<accession>A0A699V9U5</accession>
<proteinExistence type="predicted"/>
<organism evidence="2">
    <name type="scientific">Tanacetum cinerariifolium</name>
    <name type="common">Dalmatian daisy</name>
    <name type="synonym">Chrysanthemum cinerariifolium</name>
    <dbReference type="NCBI Taxonomy" id="118510"/>
    <lineage>
        <taxon>Eukaryota</taxon>
        <taxon>Viridiplantae</taxon>
        <taxon>Streptophyta</taxon>
        <taxon>Embryophyta</taxon>
        <taxon>Tracheophyta</taxon>
        <taxon>Spermatophyta</taxon>
        <taxon>Magnoliopsida</taxon>
        <taxon>eudicotyledons</taxon>
        <taxon>Gunneridae</taxon>
        <taxon>Pentapetalae</taxon>
        <taxon>asterids</taxon>
        <taxon>campanulids</taxon>
        <taxon>Asterales</taxon>
        <taxon>Asteraceae</taxon>
        <taxon>Asteroideae</taxon>
        <taxon>Anthemideae</taxon>
        <taxon>Anthemidinae</taxon>
        <taxon>Tanacetum</taxon>
    </lineage>
</organism>